<feature type="transmembrane region" description="Helical" evidence="2">
    <location>
        <begin position="468"/>
        <end position="491"/>
    </location>
</feature>
<evidence type="ECO:0000313" key="4">
    <source>
        <dbReference type="EMBL" id="KAK9752909.1"/>
    </source>
</evidence>
<feature type="domain" description="Major facilitator superfamily (MFS) profile" evidence="3">
    <location>
        <begin position="339"/>
        <end position="539"/>
    </location>
</feature>
<sequence>MTSTKLIPPDGGYGWIIVGGLALHHFLAYPIMQGFGLIFKEPFKDLGFTATDTALIMNTSGAFSMFVGILVAPILRRIGYRKVSLMGATLITAGILLTAQATSFTHYMIFYGLITAVGNGMGMCSYPLALNSFFFKRRAKAAGYAFTICGLGLIIMPQVYSLLLDSYGVKGAITIVGALASHTFVSSLLLQPIKWHMKEEIVPDDKNKVEKEKLLTQEASTKIPYSKEQQERSVLSLDEEVQADAPYNSFAPLARSLLSLYHGSREHPITVTSLRRELTVPVFPKEVEMMEIKPFTFEKEKTIEAGDGNKQDLSKVQKKKLSILKRIGKYLVDLFDLTLLTSPTFVNMMIGMSFAVFAELNFTILTPFIMQDFGLDTHQIATFMSTVSVADICFRFIAPYVSDYFQKPARMMYMFALVLLILSRSSLLLTDNYYGLLACAGFLGLAKGFRMVYWALVMPDNVPIERLAAASGLQSTVNSFFVWTGGPFLGFVRDATGSFKKSILVINCFTFLTILMWGTEFVYIHYKNKKKSKQQDVVA</sequence>
<dbReference type="PANTHER" id="PTHR11360:SF237">
    <property type="entry name" value="MONOCARBOXYLATE TRANSPORTER 12-B-LIKE PROTEIN"/>
    <property type="match status" value="1"/>
</dbReference>
<dbReference type="InterPro" id="IPR011701">
    <property type="entry name" value="MFS"/>
</dbReference>
<dbReference type="InterPro" id="IPR020846">
    <property type="entry name" value="MFS_dom"/>
</dbReference>
<accession>A0AAW1N2T6</accession>
<name>A0AAW1N2T6_POPJA</name>
<dbReference type="Proteomes" id="UP001458880">
    <property type="component" value="Unassembled WGS sequence"/>
</dbReference>
<feature type="transmembrane region" description="Helical" evidence="2">
    <location>
        <begin position="12"/>
        <end position="35"/>
    </location>
</feature>
<comment type="caution">
    <text evidence="4">The sequence shown here is derived from an EMBL/GenBank/DDBJ whole genome shotgun (WGS) entry which is preliminary data.</text>
</comment>
<keyword evidence="2" id="KW-0812">Transmembrane</keyword>
<dbReference type="SUPFAM" id="SSF103473">
    <property type="entry name" value="MFS general substrate transporter"/>
    <property type="match status" value="1"/>
</dbReference>
<dbReference type="GO" id="GO:0008028">
    <property type="term" value="F:monocarboxylic acid transmembrane transporter activity"/>
    <property type="evidence" value="ECO:0007669"/>
    <property type="project" value="TreeGrafter"/>
</dbReference>
<dbReference type="AlphaFoldDB" id="A0AAW1N2T6"/>
<dbReference type="Pfam" id="PF07690">
    <property type="entry name" value="MFS_1"/>
    <property type="match status" value="2"/>
</dbReference>
<dbReference type="InterPro" id="IPR036259">
    <property type="entry name" value="MFS_trans_sf"/>
</dbReference>
<feature type="transmembrane region" description="Helical" evidence="2">
    <location>
        <begin position="55"/>
        <end position="76"/>
    </location>
</feature>
<keyword evidence="2" id="KW-1133">Transmembrane helix</keyword>
<comment type="subcellular location">
    <subcellularLocation>
        <location evidence="1">Membrane</location>
        <topology evidence="1">Multi-pass membrane protein</topology>
    </subcellularLocation>
</comment>
<dbReference type="GO" id="GO:0016020">
    <property type="term" value="C:membrane"/>
    <property type="evidence" value="ECO:0007669"/>
    <property type="project" value="UniProtKB-SubCell"/>
</dbReference>
<evidence type="ECO:0000256" key="2">
    <source>
        <dbReference type="SAM" id="Phobius"/>
    </source>
</evidence>
<feature type="transmembrane region" description="Helical" evidence="2">
    <location>
        <begin position="108"/>
        <end position="129"/>
    </location>
</feature>
<dbReference type="InterPro" id="IPR050327">
    <property type="entry name" value="Proton-linked_MCT"/>
</dbReference>
<evidence type="ECO:0000313" key="5">
    <source>
        <dbReference type="Proteomes" id="UP001458880"/>
    </source>
</evidence>
<dbReference type="PANTHER" id="PTHR11360">
    <property type="entry name" value="MONOCARBOXYLATE TRANSPORTER"/>
    <property type="match status" value="1"/>
</dbReference>
<dbReference type="EMBL" id="JASPKY010000017">
    <property type="protein sequence ID" value="KAK9752909.1"/>
    <property type="molecule type" value="Genomic_DNA"/>
</dbReference>
<keyword evidence="2" id="KW-0472">Membrane</keyword>
<feature type="transmembrane region" description="Helical" evidence="2">
    <location>
        <begin position="141"/>
        <end position="160"/>
    </location>
</feature>
<reference evidence="4 5" key="1">
    <citation type="journal article" date="2024" name="BMC Genomics">
        <title>De novo assembly and annotation of Popillia japonica's genome with initial clues to its potential as an invasive pest.</title>
        <authorList>
            <person name="Cucini C."/>
            <person name="Boschi S."/>
            <person name="Funari R."/>
            <person name="Cardaioli E."/>
            <person name="Iannotti N."/>
            <person name="Marturano G."/>
            <person name="Paoli F."/>
            <person name="Bruttini M."/>
            <person name="Carapelli A."/>
            <person name="Frati F."/>
            <person name="Nardi F."/>
        </authorList>
    </citation>
    <scope>NUCLEOTIDE SEQUENCE [LARGE SCALE GENOMIC DNA]</scope>
    <source>
        <strain evidence="4">DMR45628</strain>
    </source>
</reference>
<feature type="domain" description="Major facilitator superfamily (MFS) profile" evidence="3">
    <location>
        <begin position="1"/>
        <end position="195"/>
    </location>
</feature>
<feature type="transmembrane region" description="Helical" evidence="2">
    <location>
        <begin position="503"/>
        <end position="524"/>
    </location>
</feature>
<evidence type="ECO:0000256" key="1">
    <source>
        <dbReference type="ARBA" id="ARBA00004141"/>
    </source>
</evidence>
<feature type="transmembrane region" description="Helical" evidence="2">
    <location>
        <begin position="410"/>
        <end position="427"/>
    </location>
</feature>
<dbReference type="PROSITE" id="PS50850">
    <property type="entry name" value="MFS"/>
    <property type="match status" value="2"/>
</dbReference>
<keyword evidence="5" id="KW-1185">Reference proteome</keyword>
<feature type="transmembrane region" description="Helical" evidence="2">
    <location>
        <begin position="83"/>
        <end position="102"/>
    </location>
</feature>
<feature type="transmembrane region" description="Helical" evidence="2">
    <location>
        <begin position="433"/>
        <end position="456"/>
    </location>
</feature>
<organism evidence="4 5">
    <name type="scientific">Popillia japonica</name>
    <name type="common">Japanese beetle</name>
    <dbReference type="NCBI Taxonomy" id="7064"/>
    <lineage>
        <taxon>Eukaryota</taxon>
        <taxon>Metazoa</taxon>
        <taxon>Ecdysozoa</taxon>
        <taxon>Arthropoda</taxon>
        <taxon>Hexapoda</taxon>
        <taxon>Insecta</taxon>
        <taxon>Pterygota</taxon>
        <taxon>Neoptera</taxon>
        <taxon>Endopterygota</taxon>
        <taxon>Coleoptera</taxon>
        <taxon>Polyphaga</taxon>
        <taxon>Scarabaeiformia</taxon>
        <taxon>Scarabaeidae</taxon>
        <taxon>Rutelinae</taxon>
        <taxon>Popillia</taxon>
    </lineage>
</organism>
<gene>
    <name evidence="4" type="ORF">QE152_g3902</name>
</gene>
<evidence type="ECO:0000259" key="3">
    <source>
        <dbReference type="PROSITE" id="PS50850"/>
    </source>
</evidence>
<protein>
    <submittedName>
        <fullName evidence="4">Major Facilitator Superfamily</fullName>
    </submittedName>
</protein>
<proteinExistence type="predicted"/>
<dbReference type="Gene3D" id="1.20.1250.20">
    <property type="entry name" value="MFS general substrate transporter like domains"/>
    <property type="match status" value="1"/>
</dbReference>
<feature type="transmembrane region" description="Helical" evidence="2">
    <location>
        <begin position="172"/>
        <end position="190"/>
    </location>
</feature>